<evidence type="ECO:0000259" key="2">
    <source>
        <dbReference type="PROSITE" id="PS50181"/>
    </source>
</evidence>
<gene>
    <name evidence="4" type="primary">fbxo16</name>
</gene>
<dbReference type="Pfam" id="PF12937">
    <property type="entry name" value="F-box-like"/>
    <property type="match status" value="1"/>
</dbReference>
<dbReference type="PROSITE" id="PS50181">
    <property type="entry name" value="FBOX"/>
    <property type="match status" value="1"/>
</dbReference>
<dbReference type="CTD" id="157574"/>
<proteinExistence type="predicted"/>
<feature type="region of interest" description="Disordered" evidence="1">
    <location>
        <begin position="357"/>
        <end position="388"/>
    </location>
</feature>
<dbReference type="SMART" id="SM00256">
    <property type="entry name" value="FBOX"/>
    <property type="match status" value="1"/>
</dbReference>
<evidence type="ECO:0000256" key="1">
    <source>
        <dbReference type="SAM" id="MobiDB-lite"/>
    </source>
</evidence>
<feature type="region of interest" description="Disordered" evidence="1">
    <location>
        <begin position="223"/>
        <end position="250"/>
    </location>
</feature>
<dbReference type="InterPro" id="IPR036047">
    <property type="entry name" value="F-box-like_dom_sf"/>
</dbReference>
<dbReference type="InterPro" id="IPR052805">
    <property type="entry name" value="GEF_Ubiquitin-Prot_Reg"/>
</dbReference>
<dbReference type="OrthoDB" id="10257471at2759"/>
<accession>A0A6P8GDU1</accession>
<dbReference type="PANTHER" id="PTHR46857">
    <property type="entry name" value="EPITHELIAL CELL-TRANSFORMING SEQUENCE 2 ONCOGENE-LIKE"/>
    <property type="match status" value="1"/>
</dbReference>
<name>A0A6P8GDU1_CLUHA</name>
<reference evidence="4" key="1">
    <citation type="submission" date="2025-08" db="UniProtKB">
        <authorList>
            <consortium name="RefSeq"/>
        </authorList>
    </citation>
    <scope>IDENTIFICATION</scope>
</reference>
<protein>
    <submittedName>
        <fullName evidence="4">F-box only protein 16 isoform X1</fullName>
    </submittedName>
</protein>
<dbReference type="GeneID" id="105894432"/>
<dbReference type="SUPFAM" id="SSF81383">
    <property type="entry name" value="F-box domain"/>
    <property type="match status" value="1"/>
</dbReference>
<dbReference type="AlphaFoldDB" id="A0A6P8GDU1"/>
<feature type="domain" description="F-box" evidence="2">
    <location>
        <begin position="122"/>
        <end position="168"/>
    </location>
</feature>
<dbReference type="CDD" id="cd22172">
    <property type="entry name" value="F-box_FBXO16"/>
    <property type="match status" value="1"/>
</dbReference>
<organism evidence="3 4">
    <name type="scientific">Clupea harengus</name>
    <name type="common">Atlantic herring</name>
    <dbReference type="NCBI Taxonomy" id="7950"/>
    <lineage>
        <taxon>Eukaryota</taxon>
        <taxon>Metazoa</taxon>
        <taxon>Chordata</taxon>
        <taxon>Craniata</taxon>
        <taxon>Vertebrata</taxon>
        <taxon>Euteleostomi</taxon>
        <taxon>Actinopterygii</taxon>
        <taxon>Neopterygii</taxon>
        <taxon>Teleostei</taxon>
        <taxon>Clupei</taxon>
        <taxon>Clupeiformes</taxon>
        <taxon>Clupeoidei</taxon>
        <taxon>Clupeidae</taxon>
        <taxon>Clupea</taxon>
    </lineage>
</organism>
<dbReference type="Gene3D" id="1.20.1280.50">
    <property type="match status" value="1"/>
</dbReference>
<keyword evidence="3" id="KW-1185">Reference proteome</keyword>
<evidence type="ECO:0000313" key="3">
    <source>
        <dbReference type="Proteomes" id="UP000515152"/>
    </source>
</evidence>
<dbReference type="Proteomes" id="UP000515152">
    <property type="component" value="Chromosome 15"/>
</dbReference>
<evidence type="ECO:0000313" key="4">
    <source>
        <dbReference type="RefSeq" id="XP_031437379.1"/>
    </source>
</evidence>
<dbReference type="RefSeq" id="XP_031437379.1">
    <property type="nucleotide sequence ID" value="XM_031581519.2"/>
</dbReference>
<dbReference type="InterPro" id="IPR001810">
    <property type="entry name" value="F-box_dom"/>
</dbReference>
<dbReference type="PANTHER" id="PTHR46857:SF2">
    <property type="entry name" value="F-BOX ONLY PROTEIN 16"/>
    <property type="match status" value="1"/>
</dbReference>
<sequence length="388" mass="44595">MQTCSRKTCDFSLLSTRQPSEQIRDLIRGNPVQIPKMPFAGTRTMSAPKKLQTKLSTWTPLNHQLSNNNIFEERRLLLRKWFDKWTEGQRKLVLQDFLSGCSPAQLRHLKENLSCLVPEQVMNFTTVLPRVLSLYIFSFLDPRSLCRCAQVSWHWKSIVELDQLWMPKSLRLGWCINFTPTPFEQGVWKRHYIETVKDLHVSKPKTPVKDEFVVPEVRAIGQEEDQPREARSRKGVAGAPTGLPPWRHADRHPTDTVRFNYLENPDPIEQARLARAKGKRVNLSMALQESNNKKKALSASAYKLRKAKSLMFLSLDLKTREQRRPGWAVRSTDQYPVDKDTAVQLAHSSQWNAGICPAPVHPPVPRLSEEGLRASRRPQRNSPSKGKV</sequence>